<dbReference type="InterPro" id="IPR050708">
    <property type="entry name" value="T6SS_VgrG/RHS"/>
</dbReference>
<protein>
    <submittedName>
        <fullName evidence="1">RHS repeat protein</fullName>
    </submittedName>
</protein>
<dbReference type="PANTHER" id="PTHR32305:SF15">
    <property type="entry name" value="PROTEIN RHSA-RELATED"/>
    <property type="match status" value="1"/>
</dbReference>
<evidence type="ECO:0000313" key="1">
    <source>
        <dbReference type="EMBL" id="MBU2714539.1"/>
    </source>
</evidence>
<name>A0ABS5ZKP4_9GAMM</name>
<keyword evidence="2" id="KW-1185">Reference proteome</keyword>
<evidence type="ECO:0000313" key="2">
    <source>
        <dbReference type="Proteomes" id="UP000690515"/>
    </source>
</evidence>
<comment type="caution">
    <text evidence="1">The sequence shown here is derived from an EMBL/GenBank/DDBJ whole genome shotgun (WGS) entry which is preliminary data.</text>
</comment>
<organism evidence="1 2">
    <name type="scientific">Zooshikella harenae</name>
    <dbReference type="NCBI Taxonomy" id="2827238"/>
    <lineage>
        <taxon>Bacteria</taxon>
        <taxon>Pseudomonadati</taxon>
        <taxon>Pseudomonadota</taxon>
        <taxon>Gammaproteobacteria</taxon>
        <taxon>Oceanospirillales</taxon>
        <taxon>Zooshikellaceae</taxon>
        <taxon>Zooshikella</taxon>
    </lineage>
</organism>
<accession>A0ABS5ZKP4</accession>
<sequence length="174" mass="19192">MNAFGQILSSTQAGVTTTFSYDALGNKISATDGNGNTTHYAYDAQGRLIEETSPEVRVVTDVEQGLVSTQAIITRHQYDQLGNKTQTIVGANSDQPRVTEFRYNAQGQLIQQRQNAHQVEGQPRPQVAMVNRQYDAVGNMIRETDANGQATTFYYNARNQLITQVDGDGVLKTF</sequence>
<dbReference type="InterPro" id="IPR031325">
    <property type="entry name" value="RHS_repeat"/>
</dbReference>
<proteinExistence type="predicted"/>
<reference evidence="1 2" key="1">
    <citation type="submission" date="2021-04" db="EMBL/GenBank/DDBJ databases">
        <authorList>
            <person name="Pira H."/>
            <person name="Risdian C."/>
            <person name="Wink J."/>
        </authorList>
    </citation>
    <scope>NUCLEOTIDE SEQUENCE [LARGE SCALE GENOMIC DNA]</scope>
    <source>
        <strain evidence="1 2">WH53</strain>
    </source>
</reference>
<dbReference type="NCBIfam" id="TIGR01643">
    <property type="entry name" value="YD_repeat_2x"/>
    <property type="match status" value="3"/>
</dbReference>
<dbReference type="Gene3D" id="2.180.10.10">
    <property type="entry name" value="RHS repeat-associated core"/>
    <property type="match status" value="1"/>
</dbReference>
<dbReference type="InterPro" id="IPR006530">
    <property type="entry name" value="YD"/>
</dbReference>
<dbReference type="Pfam" id="PF05593">
    <property type="entry name" value="RHS_repeat"/>
    <property type="match status" value="2"/>
</dbReference>
<dbReference type="Proteomes" id="UP000690515">
    <property type="component" value="Unassembled WGS sequence"/>
</dbReference>
<dbReference type="PANTHER" id="PTHR32305">
    <property type="match status" value="1"/>
</dbReference>
<dbReference type="EMBL" id="JAGSOY010000366">
    <property type="protein sequence ID" value="MBU2714539.1"/>
    <property type="molecule type" value="Genomic_DNA"/>
</dbReference>
<gene>
    <name evidence="1" type="ORF">KCG35_26150</name>
</gene>
<feature type="non-terminal residue" evidence="1">
    <location>
        <position position="174"/>
    </location>
</feature>
<dbReference type="RefSeq" id="WP_215822866.1">
    <property type="nucleotide sequence ID" value="NZ_JAGSOY010000366.1"/>
</dbReference>